<proteinExistence type="predicted"/>
<dbReference type="Gene3D" id="3.30.710.10">
    <property type="entry name" value="Potassium Channel Kv1.1, Chain A"/>
    <property type="match status" value="1"/>
</dbReference>
<reference evidence="3" key="2">
    <citation type="submission" date="2020-10" db="UniProtKB">
        <authorList>
            <consortium name="WormBaseParasite"/>
        </authorList>
    </citation>
    <scope>IDENTIFICATION</scope>
</reference>
<evidence type="ECO:0000313" key="2">
    <source>
        <dbReference type="Proteomes" id="UP000492821"/>
    </source>
</evidence>
<dbReference type="InterPro" id="IPR011333">
    <property type="entry name" value="SKP1/BTB/POZ_sf"/>
</dbReference>
<evidence type="ECO:0000313" key="3">
    <source>
        <dbReference type="WBParaSite" id="Pan_g23023.t1"/>
    </source>
</evidence>
<sequence>MTDLTQHDTVTMRLYEDALDAMKSEQFIADAERSIGNTGLKWALRVYKTEFVSMMRICLWVSGPVHAKGTVSWGSDNSGKKVFNSMQLKTGVTTVVKEVSTCCFGNDGFVKCAVNFVLTNTAAEMPIVNVGEFFEDAAHCVPDAEIVVGDERLKVHRSMLSLMSPVFHSYFEHDTQESQTGVINIIDFEFTTVQNVIDYVYGRKFGYQPITKLIDMLQFADKYDIKTVLRLERKFNTNFHPETFSTVAQYAWNCNRKELQAECAQFFRENLQTLTLSPGFVQLIPEIQSTIICAAASQQASD</sequence>
<dbReference type="AlphaFoldDB" id="A0A7E4VNC2"/>
<dbReference type="SMART" id="SM00225">
    <property type="entry name" value="BTB"/>
    <property type="match status" value="1"/>
</dbReference>
<reference evidence="2" key="1">
    <citation type="journal article" date="2013" name="Genetics">
        <title>The draft genome and transcriptome of Panagrellus redivivus are shaped by the harsh demands of a free-living lifestyle.</title>
        <authorList>
            <person name="Srinivasan J."/>
            <person name="Dillman A.R."/>
            <person name="Macchietto M.G."/>
            <person name="Heikkinen L."/>
            <person name="Lakso M."/>
            <person name="Fracchia K.M."/>
            <person name="Antoshechkin I."/>
            <person name="Mortazavi A."/>
            <person name="Wong G."/>
            <person name="Sternberg P.W."/>
        </authorList>
    </citation>
    <scope>NUCLEOTIDE SEQUENCE [LARGE SCALE GENOMIC DNA]</scope>
    <source>
        <strain evidence="2">MT8872</strain>
    </source>
</reference>
<accession>A0A7E4VNC2</accession>
<evidence type="ECO:0000259" key="1">
    <source>
        <dbReference type="PROSITE" id="PS50097"/>
    </source>
</evidence>
<dbReference type="Proteomes" id="UP000492821">
    <property type="component" value="Unassembled WGS sequence"/>
</dbReference>
<dbReference type="PROSITE" id="PS50097">
    <property type="entry name" value="BTB"/>
    <property type="match status" value="1"/>
</dbReference>
<dbReference type="PANTHER" id="PTHR24410">
    <property type="entry name" value="HL07962P-RELATED"/>
    <property type="match status" value="1"/>
</dbReference>
<dbReference type="CDD" id="cd18186">
    <property type="entry name" value="BTB_POZ_ZBTB_KLHL-like"/>
    <property type="match status" value="1"/>
</dbReference>
<name>A0A7E4VNC2_PANRE</name>
<dbReference type="SUPFAM" id="SSF54695">
    <property type="entry name" value="POZ domain"/>
    <property type="match status" value="1"/>
</dbReference>
<feature type="domain" description="BTB" evidence="1">
    <location>
        <begin position="142"/>
        <end position="209"/>
    </location>
</feature>
<dbReference type="InterPro" id="IPR051481">
    <property type="entry name" value="BTB-POZ/Galectin-3-binding"/>
</dbReference>
<dbReference type="InterPro" id="IPR000210">
    <property type="entry name" value="BTB/POZ_dom"/>
</dbReference>
<dbReference type="PANTHER" id="PTHR24410:SF23">
    <property type="entry name" value="BTB DOMAIN-CONTAINING PROTEIN-RELATED"/>
    <property type="match status" value="1"/>
</dbReference>
<keyword evidence="2" id="KW-1185">Reference proteome</keyword>
<dbReference type="WBParaSite" id="Pan_g23023.t1">
    <property type="protein sequence ID" value="Pan_g23023.t1"/>
    <property type="gene ID" value="Pan_g23023"/>
</dbReference>
<organism evidence="2 3">
    <name type="scientific">Panagrellus redivivus</name>
    <name type="common">Microworm</name>
    <dbReference type="NCBI Taxonomy" id="6233"/>
    <lineage>
        <taxon>Eukaryota</taxon>
        <taxon>Metazoa</taxon>
        <taxon>Ecdysozoa</taxon>
        <taxon>Nematoda</taxon>
        <taxon>Chromadorea</taxon>
        <taxon>Rhabditida</taxon>
        <taxon>Tylenchina</taxon>
        <taxon>Panagrolaimomorpha</taxon>
        <taxon>Panagrolaimoidea</taxon>
        <taxon>Panagrolaimidae</taxon>
        <taxon>Panagrellus</taxon>
    </lineage>
</organism>
<protein>
    <submittedName>
        <fullName evidence="3">BTB domain-containing protein</fullName>
    </submittedName>
</protein>
<dbReference type="Pfam" id="PF00651">
    <property type="entry name" value="BTB"/>
    <property type="match status" value="1"/>
</dbReference>